<reference evidence="1 2" key="1">
    <citation type="journal article" date="2019" name="Int. J. Syst. Evol. Microbiol.">
        <title>The Global Catalogue of Microorganisms (GCM) 10K type strain sequencing project: providing services to taxonomists for standard genome sequencing and annotation.</title>
        <authorList>
            <consortium name="The Broad Institute Genomics Platform"/>
            <consortium name="The Broad Institute Genome Sequencing Center for Infectious Disease"/>
            <person name="Wu L."/>
            <person name="Ma J."/>
        </authorList>
    </citation>
    <scope>NUCLEOTIDE SEQUENCE [LARGE SCALE GENOMIC DNA]</scope>
    <source>
        <strain evidence="1 2">JCM 14900</strain>
    </source>
</reference>
<comment type="caution">
    <text evidence="1">The sequence shown here is derived from an EMBL/GenBank/DDBJ whole genome shotgun (WGS) entry which is preliminary data.</text>
</comment>
<dbReference type="InterPro" id="IPR007253">
    <property type="entry name" value="Cell_wall-bd_2"/>
</dbReference>
<evidence type="ECO:0000313" key="1">
    <source>
        <dbReference type="EMBL" id="GAA1926532.1"/>
    </source>
</evidence>
<dbReference type="InterPro" id="IPR051922">
    <property type="entry name" value="Bact_Sporulation_Assoc"/>
</dbReference>
<dbReference type="PANTHER" id="PTHR30032:SF1">
    <property type="entry name" value="N-ACETYLMURAMOYL-L-ALANINE AMIDASE LYTC"/>
    <property type="match status" value="1"/>
</dbReference>
<evidence type="ECO:0008006" key="3">
    <source>
        <dbReference type="Google" id="ProtNLM"/>
    </source>
</evidence>
<dbReference type="EMBL" id="BAAAOF010000003">
    <property type="protein sequence ID" value="GAA1926532.1"/>
    <property type="molecule type" value="Genomic_DNA"/>
</dbReference>
<keyword evidence="2" id="KW-1185">Reference proteome</keyword>
<gene>
    <name evidence="1" type="ORF">GCM10009775_18410</name>
</gene>
<organism evidence="1 2">
    <name type="scientific">Microbacterium aoyamense</name>
    <dbReference type="NCBI Taxonomy" id="344166"/>
    <lineage>
        <taxon>Bacteria</taxon>
        <taxon>Bacillati</taxon>
        <taxon>Actinomycetota</taxon>
        <taxon>Actinomycetes</taxon>
        <taxon>Micrococcales</taxon>
        <taxon>Microbacteriaceae</taxon>
        <taxon>Microbacterium</taxon>
    </lineage>
</organism>
<dbReference type="SUPFAM" id="SSF50985">
    <property type="entry name" value="RCC1/BLIP-II"/>
    <property type="match status" value="1"/>
</dbReference>
<name>A0ABN2PN01_9MICO</name>
<dbReference type="Proteomes" id="UP001501343">
    <property type="component" value="Unassembled WGS sequence"/>
</dbReference>
<evidence type="ECO:0000313" key="2">
    <source>
        <dbReference type="Proteomes" id="UP001501343"/>
    </source>
</evidence>
<dbReference type="Pfam" id="PF04122">
    <property type="entry name" value="CW_binding_2"/>
    <property type="match status" value="3"/>
</dbReference>
<dbReference type="PANTHER" id="PTHR30032">
    <property type="entry name" value="N-ACETYLMURAMOYL-L-ALANINE AMIDASE-RELATED"/>
    <property type="match status" value="1"/>
</dbReference>
<sequence>MGILMNRTSVRVRFLVFGVLLALVLALVPVVPPAAEAAFNHPQPANGAGELVDSFNQDDAIFVIGLSDLGGGRVCIIPAGGAADCDDPANMGPPNVLIGIGTVYSLIAGPRLLPGDWQLLSESGSSGNWSPNHVSDVFTVFPCEPGACPPSTGAEDAERFKAASREATRGASAVCTAFNVRDVATAGRDYVKKSTVRNGVTLIETVRTALGDDSGGSSGDFGVDIPPPPLWEWMLRGIACNVQQMHKDIELDPPDPNFTSVEQPQFQTVPAGLGSPALQEYVEAMEEQRAYGRAILRAYERYQGAQAANSLEYEAMQIRAVSDFSRDFERALVRSADASAALAGDGDAASRAWTDPVVFPTTEGRDGYAAFARRVAASGYTPAEESLALAAGWTEEQIAEVERSYLDFEEVAHAPGASSAATLRYQAEQFREAAIGVDQFGRDTDAVANGLEGALAPPLDASVASIDLTASDETARTGDEVCLEAVPRRADGSAIGGGPMTVRLDSTGDLDFDQTRPNMYNHYGTVMTECFTFGHEVDVTFRVRVGSAADSVTVTWRDPAAGDHAPWTQRTSVEVKPGESTPIILSGGDDEGHPLTWQVTSSPQLGTLSGEAPNLVYTADAEPERNGEVIRFRVSDGTRTVDGDVQVYVGADAVAPGLPVVSVDAKGATTGRLPYRQPAPESLRDEDIIDVAGGGQSGSFALDADGDVHAWGGYDWMSGPGVTPEVIARNWVVPERIAALDVAAIRSDGSGYNVAIADDGTLHAWGDCLNDIPRSLLGVPVDDVEVSVSNGIALLTDGSLSVWNRGWYGGHGDPDSTCALGEVPVPPRFATSDFVAVDSGGLQATALRGDGEIVSWFVQHGDYAYPWATMTSTDPFVTVDADLYEVWATTASGSFFGWAGNLSGTHNFAGSRRLAGDAVARIESGFGHAAPLFGLAEDGSLRTLRFESPAGVYYPDNSGGLPQELLGRRVTDMSSAQLGGLALAPAMTVERHAGRDRYATGVEISKEGFGPGVPVVYLATGANYPDALSAAPAAAIEGGPLLLTAPTALPAAVAAELDRLEPDRIVVVGGFGAVSRAVESRLEEYAPVVDRIAGADRYATSRALVSSVFDDVDDVFLATGRDFPDALSASSAAATAGAPVLLVDGKGAGVPEPLGALVEELGAQRVLITGGTGAVSEMVADAAAEIPGIQTVTRLAGASRYATSVAINRHAFADSEELFLATGTGFADALAGAALAGARQAPLYVIPKTCVPADVAGEALRLRVLTSRVLGGTGALAAPVEEWQMCPG</sequence>
<proteinExistence type="predicted"/>
<accession>A0ABN2PN01</accession>
<dbReference type="Gene3D" id="2.130.10.30">
    <property type="entry name" value="Regulator of chromosome condensation 1/beta-lactamase-inhibitor protein II"/>
    <property type="match status" value="2"/>
</dbReference>
<dbReference type="InterPro" id="IPR009091">
    <property type="entry name" value="RCC1/BLIP-II"/>
</dbReference>
<protein>
    <recommendedName>
        <fullName evidence="3">Cell wall binding repeat 2</fullName>
    </recommendedName>
</protein>